<evidence type="ECO:0008006" key="4">
    <source>
        <dbReference type="Google" id="ProtNLM"/>
    </source>
</evidence>
<proteinExistence type="predicted"/>
<organism evidence="2 3">
    <name type="scientific">Candidatus Scalindua arabica</name>
    <dbReference type="NCBI Taxonomy" id="1127984"/>
    <lineage>
        <taxon>Bacteria</taxon>
        <taxon>Pseudomonadati</taxon>
        <taxon>Planctomycetota</taxon>
        <taxon>Candidatus Brocadiia</taxon>
        <taxon>Candidatus Brocadiales</taxon>
        <taxon>Candidatus Scalinduaceae</taxon>
        <taxon>Candidatus Scalindua</taxon>
    </lineage>
</organism>
<dbReference type="EMBL" id="JAANXD010000070">
    <property type="protein sequence ID" value="MBS1258598.1"/>
    <property type="molecule type" value="Genomic_DNA"/>
</dbReference>
<evidence type="ECO:0000256" key="1">
    <source>
        <dbReference type="SAM" id="MobiDB-lite"/>
    </source>
</evidence>
<dbReference type="AlphaFoldDB" id="A0A942A0Q0"/>
<dbReference type="Proteomes" id="UP000722750">
    <property type="component" value="Unassembled WGS sequence"/>
</dbReference>
<dbReference type="InterPro" id="IPR008517">
    <property type="entry name" value="GNA1162-like"/>
</dbReference>
<protein>
    <recommendedName>
        <fullName evidence="4">Lipoprotein</fullName>
    </recommendedName>
</protein>
<accession>A0A942A0Q0</accession>
<sequence>MNNNNYKHKQMKISISSQKMVKGFAILLLISLIAAGCGSSNGVRRTTGEEPFFQQETGLAEHGKKKTIDRIYQIDPGNKEFEISDKFYTDPPRRIAILPFDNLVGGNYILNSVPLPRFSEKEEDGWNWTYANRLRRFFFGHFAAREFVDIELMYVDKMLQALEILTPNDLYKIPAQELGRILDADALIYGQVTEYKNSYYMLYKQIRIGLHIKCVSTEDGTIIFEGEQVRHDNDIRVATNPFDFVIASFQNSMSMRDVYAARASEEVVRELVIRIPIVNSFIEEEEQRIKDKINTKLSYLPTPETAAPVEDKGGNTAALSVQDKTETVSHEKPLAKEDGQNIGYGNKAEQKSESQPAAKLN</sequence>
<name>A0A942A0Q0_9BACT</name>
<dbReference type="Gene3D" id="3.40.50.10610">
    <property type="entry name" value="ABC-type transport auxiliary lipoprotein component"/>
    <property type="match status" value="1"/>
</dbReference>
<comment type="caution">
    <text evidence="2">The sequence shown here is derived from an EMBL/GenBank/DDBJ whole genome shotgun (WGS) entry which is preliminary data.</text>
</comment>
<feature type="region of interest" description="Disordered" evidence="1">
    <location>
        <begin position="303"/>
        <end position="361"/>
    </location>
</feature>
<feature type="compositionally biased region" description="Basic and acidic residues" evidence="1">
    <location>
        <begin position="323"/>
        <end position="339"/>
    </location>
</feature>
<evidence type="ECO:0000313" key="3">
    <source>
        <dbReference type="Proteomes" id="UP000722750"/>
    </source>
</evidence>
<reference evidence="2" key="1">
    <citation type="journal article" date="2021" name="ISME J.">
        <title>Fine-scale metabolic discontinuity in a stratified prokaryote microbiome of a Red Sea deep halocline.</title>
        <authorList>
            <person name="Michoud G."/>
            <person name="Ngugi D.K."/>
            <person name="Barozzi A."/>
            <person name="Merlino G."/>
            <person name="Calleja M.L."/>
            <person name="Delgado-Huertas A."/>
            <person name="Moran X.A.G."/>
            <person name="Daffonchio D."/>
        </authorList>
    </citation>
    <scope>NUCLEOTIDE SEQUENCE</scope>
    <source>
        <strain evidence="2">SuakinDeep_MAG55_1</strain>
    </source>
</reference>
<gene>
    <name evidence="2" type="ORF">MAG551_01657</name>
</gene>
<evidence type="ECO:0000313" key="2">
    <source>
        <dbReference type="EMBL" id="MBS1258598.1"/>
    </source>
</evidence>
<dbReference type="Pfam" id="PF05643">
    <property type="entry name" value="GNA1162-like"/>
    <property type="match status" value="1"/>
</dbReference>